<organism evidence="2 3">
    <name type="scientific">Steroidobacter flavus</name>
    <dbReference type="NCBI Taxonomy" id="1842136"/>
    <lineage>
        <taxon>Bacteria</taxon>
        <taxon>Pseudomonadati</taxon>
        <taxon>Pseudomonadota</taxon>
        <taxon>Gammaproteobacteria</taxon>
        <taxon>Steroidobacterales</taxon>
        <taxon>Steroidobacteraceae</taxon>
        <taxon>Steroidobacter</taxon>
    </lineage>
</organism>
<proteinExistence type="predicted"/>
<reference evidence="3" key="1">
    <citation type="journal article" date="2019" name="Int. J. Syst. Evol. Microbiol.">
        <title>The Global Catalogue of Microorganisms (GCM) 10K type strain sequencing project: providing services to taxonomists for standard genome sequencing and annotation.</title>
        <authorList>
            <consortium name="The Broad Institute Genomics Platform"/>
            <consortium name="The Broad Institute Genome Sequencing Center for Infectious Disease"/>
            <person name="Wu L."/>
            <person name="Ma J."/>
        </authorList>
    </citation>
    <scope>NUCLEOTIDE SEQUENCE [LARGE SCALE GENOMIC DNA]</scope>
    <source>
        <strain evidence="3">CGMCC 1.10759</strain>
    </source>
</reference>
<dbReference type="InterPro" id="IPR000994">
    <property type="entry name" value="Pept_M24"/>
</dbReference>
<dbReference type="PANTHER" id="PTHR46112:SF2">
    <property type="entry name" value="XAA-PRO AMINOPEPTIDASE P-RELATED"/>
    <property type="match status" value="1"/>
</dbReference>
<dbReference type="InterPro" id="IPR050659">
    <property type="entry name" value="Peptidase_M24B"/>
</dbReference>
<gene>
    <name evidence="2" type="ORF">ACFPN2_22040</name>
</gene>
<dbReference type="SUPFAM" id="SSF55920">
    <property type="entry name" value="Creatinase/aminopeptidase"/>
    <property type="match status" value="1"/>
</dbReference>
<dbReference type="Pfam" id="PF00557">
    <property type="entry name" value="Peptidase_M24"/>
    <property type="match status" value="1"/>
</dbReference>
<sequence length="367" mass="40625">MLKLNPTRKQEFLELMAQRGWDMLLFYGDTWRKDHFRCLVSVCFSGPQAVALLTKEGEVRAVVTHPWDVEPVRAGTGGSVTYAPRLVEGLKHLLHDAGTAVVAINGLEQMEARFARAVKESSSAAPISATAAVEEIRRVKTQEEIEWIRKAALLADRGYEHFVSVARAGMTEYELVAEVEGYVKAHGAEDNFMLVASGGTEVTAMKPPTARTLRTGDSVITELTPQINGYYAQICRTLIIGPPSAKQLESYAIFAEAQQAAQDLLRPGVDISDVARVQNDVFRKHGYGEYTGSKYTRVRGHNLGLYPDELPHVLESTHYTCKKDMVIICHPNTYLPLSGYMVFGDTLLVTETGCVSLSQTEKRLFQA</sequence>
<dbReference type="InterPro" id="IPR036005">
    <property type="entry name" value="Creatinase/aminopeptidase-like"/>
</dbReference>
<dbReference type="Gene3D" id="3.90.230.10">
    <property type="entry name" value="Creatinase/methionine aminopeptidase superfamily"/>
    <property type="match status" value="1"/>
</dbReference>
<protein>
    <submittedName>
        <fullName evidence="2">M24 family metallopeptidase</fullName>
    </submittedName>
</protein>
<dbReference type="PANTHER" id="PTHR46112">
    <property type="entry name" value="AMINOPEPTIDASE"/>
    <property type="match status" value="1"/>
</dbReference>
<feature type="domain" description="Peptidase M24" evidence="1">
    <location>
        <begin position="147"/>
        <end position="351"/>
    </location>
</feature>
<evidence type="ECO:0000313" key="2">
    <source>
        <dbReference type="EMBL" id="MFC4311781.1"/>
    </source>
</evidence>
<dbReference type="EMBL" id="JBHSDU010000010">
    <property type="protein sequence ID" value="MFC4311781.1"/>
    <property type="molecule type" value="Genomic_DNA"/>
</dbReference>
<evidence type="ECO:0000313" key="3">
    <source>
        <dbReference type="Proteomes" id="UP001595904"/>
    </source>
</evidence>
<name>A0ABV8SW90_9GAMM</name>
<comment type="caution">
    <text evidence="2">The sequence shown here is derived from an EMBL/GenBank/DDBJ whole genome shotgun (WGS) entry which is preliminary data.</text>
</comment>
<accession>A0ABV8SW90</accession>
<keyword evidence="3" id="KW-1185">Reference proteome</keyword>
<evidence type="ECO:0000259" key="1">
    <source>
        <dbReference type="Pfam" id="PF00557"/>
    </source>
</evidence>
<dbReference type="RefSeq" id="WP_380600626.1">
    <property type="nucleotide sequence ID" value="NZ_JBHSDU010000010.1"/>
</dbReference>
<dbReference type="Proteomes" id="UP001595904">
    <property type="component" value="Unassembled WGS sequence"/>
</dbReference>